<accession>A0A849BA28</accession>
<comment type="subcellular location">
    <subcellularLocation>
        <location evidence="1">Cell membrane</location>
        <topology evidence="1">Peripheral membrane protein</topology>
        <orientation evidence="1">Cytoplasmic side</orientation>
    </subcellularLocation>
</comment>
<evidence type="ECO:0000256" key="6">
    <source>
        <dbReference type="ARBA" id="ARBA00022741"/>
    </source>
</evidence>
<organism evidence="16 17">
    <name type="scientific">Cupriavidus gilardii</name>
    <dbReference type="NCBI Taxonomy" id="82541"/>
    <lineage>
        <taxon>Bacteria</taxon>
        <taxon>Pseudomonadati</taxon>
        <taxon>Pseudomonadota</taxon>
        <taxon>Betaproteobacteria</taxon>
        <taxon>Burkholderiales</taxon>
        <taxon>Burkholderiaceae</taxon>
        <taxon>Cupriavidus</taxon>
    </lineage>
</organism>
<dbReference type="EMBL" id="JABEMD010000012">
    <property type="protein sequence ID" value="NNH11018.1"/>
    <property type="molecule type" value="Genomic_DNA"/>
</dbReference>
<dbReference type="NCBIfam" id="TIGR03499">
    <property type="entry name" value="FlhF"/>
    <property type="match status" value="1"/>
</dbReference>
<dbReference type="GO" id="GO:0044781">
    <property type="term" value="P:bacterial-type flagellum organization"/>
    <property type="evidence" value="ECO:0007669"/>
    <property type="project" value="UniProtKB-UniRule"/>
</dbReference>
<dbReference type="Proteomes" id="UP000542973">
    <property type="component" value="Unassembled WGS sequence"/>
</dbReference>
<evidence type="ECO:0000259" key="14">
    <source>
        <dbReference type="SMART" id="SM00382"/>
    </source>
</evidence>
<feature type="domain" description="SRP54-type proteins GTP-binding" evidence="15">
    <location>
        <begin position="167"/>
        <end position="364"/>
    </location>
</feature>
<dbReference type="GO" id="GO:0003924">
    <property type="term" value="F:GTPase activity"/>
    <property type="evidence" value="ECO:0007669"/>
    <property type="project" value="UniProtKB-UniRule"/>
</dbReference>
<proteinExistence type="inferred from homology"/>
<evidence type="ECO:0000256" key="9">
    <source>
        <dbReference type="ARBA" id="ARBA00023134"/>
    </source>
</evidence>
<comment type="function">
    <text evidence="12">Necessary for flagellar biosynthesis. May be involved in translocation of the flagellum.</text>
</comment>
<gene>
    <name evidence="16" type="primary">flhF</name>
    <name evidence="16" type="ORF">HLB16_09015</name>
</gene>
<dbReference type="GO" id="GO:0015031">
    <property type="term" value="P:protein transport"/>
    <property type="evidence" value="ECO:0007669"/>
    <property type="project" value="UniProtKB-KW"/>
</dbReference>
<sequence length="851" mass="90019">MSVAKFVAANGREALRQVREAMGPDAVVLSNRTVDGGVEIVAMRDTDLGAISESAPRFQPPVREPIQVAAVEHIDGIRGELQTMRALIERQLSGIAVPAVPAAASDPLRESLFEWLVGAGFSAQLARTLLARLPAGHDRPAAMGWIRQEIASKVPVLADEDALFGQGGVLALVGPTGVGKTTTTAKLAARFVLKHGADKLALLTTDTFRIGAHEQLRIYGDILGVPVHAVKDASDLRLALGALSQKHLVIIDTVGMSQRDRNLSEQIAMLAGAPAPVQRVLLLNGASHGDTLNEVVHAYRHDAAPGAGIDGCIISKLDEATHLGSVLDVVIRHRLPVFYASTGQRVPEHLELARGDALVERAFLMPRRGSVFADAQAARRALAAPAGDDVVDAGHGARNEAHDVLRSIADSGHAVGACVNALRDGPYGFALLRELWAGRGQGQAEPAELRPLVRQVRDAVCQDASRHCEHFVLSASVTLPCTVPGRRAPQPWQHTLWLGDRDGMPLMATVTPLARTPQAGGWDTEMADWRAALAARRTVVHLLDTMPAGATLQRWQSSGERWLAAARKSTRVLCDGTAWKLDALADTLTFHAQAELRWRDREAVQWVAQTRVRVIEGQTRAARGTATEGGIEAVLLVARTIERDSGQTLAVDYLLADPALAGAGAQLAQWARWGEAAAQQCRTLRHALDHLGRPADTSQQAFDVDALVALQAGMTALRLAHAPAQAAIDCLAGLAGQAGRSAARDAVPGAAALLEGLGRLLALLDVLENFPGRNAAAVGSARASNDKRGAGEAVEAIRAATPAANHALTDAELPAPALPESAQHLAQRMTQNAAGTRENASAKFDLAALGD</sequence>
<evidence type="ECO:0000256" key="10">
    <source>
        <dbReference type="ARBA" id="ARBA00023136"/>
    </source>
</evidence>
<evidence type="ECO:0000256" key="8">
    <source>
        <dbReference type="ARBA" id="ARBA00022927"/>
    </source>
</evidence>
<keyword evidence="7" id="KW-1005">Bacterial flagellum biogenesis</keyword>
<keyword evidence="5" id="KW-1003">Cell membrane</keyword>
<dbReference type="FunFam" id="3.40.50.300:FF:000695">
    <property type="entry name" value="Flagellar biosynthesis regulator FlhF"/>
    <property type="match status" value="1"/>
</dbReference>
<dbReference type="InterPro" id="IPR000897">
    <property type="entry name" value="SRP54_GTPase_dom"/>
</dbReference>
<evidence type="ECO:0000256" key="1">
    <source>
        <dbReference type="ARBA" id="ARBA00004413"/>
    </source>
</evidence>
<keyword evidence="16" id="KW-0966">Cell projection</keyword>
<dbReference type="GO" id="GO:0005525">
    <property type="term" value="F:GTP binding"/>
    <property type="evidence" value="ECO:0007669"/>
    <property type="project" value="UniProtKB-UniRule"/>
</dbReference>
<evidence type="ECO:0000256" key="13">
    <source>
        <dbReference type="NCBIfam" id="TIGR03499"/>
    </source>
</evidence>
<dbReference type="Pfam" id="PF00448">
    <property type="entry name" value="SRP54"/>
    <property type="match status" value="1"/>
</dbReference>
<dbReference type="SMART" id="SM00382">
    <property type="entry name" value="AAA"/>
    <property type="match status" value="1"/>
</dbReference>
<feature type="domain" description="AAA+ ATPase" evidence="14">
    <location>
        <begin position="166"/>
        <end position="397"/>
    </location>
</feature>
<dbReference type="GO" id="GO:0005886">
    <property type="term" value="C:plasma membrane"/>
    <property type="evidence" value="ECO:0007669"/>
    <property type="project" value="UniProtKB-SubCell"/>
</dbReference>
<dbReference type="SUPFAM" id="SSF52540">
    <property type="entry name" value="P-loop containing nucleoside triphosphate hydrolases"/>
    <property type="match status" value="1"/>
</dbReference>
<dbReference type="InterPro" id="IPR003593">
    <property type="entry name" value="AAA+_ATPase"/>
</dbReference>
<dbReference type="Gene3D" id="3.40.50.300">
    <property type="entry name" value="P-loop containing nucleotide triphosphate hydrolases"/>
    <property type="match status" value="1"/>
</dbReference>
<comment type="caution">
    <text evidence="16">The sequence shown here is derived from an EMBL/GenBank/DDBJ whole genome shotgun (WGS) entry which is preliminary data.</text>
</comment>
<dbReference type="AlphaFoldDB" id="A0A849BA28"/>
<keyword evidence="8" id="KW-0653">Protein transport</keyword>
<evidence type="ECO:0000256" key="12">
    <source>
        <dbReference type="ARBA" id="ARBA00025337"/>
    </source>
</evidence>
<dbReference type="PANTHER" id="PTHR43134:SF3">
    <property type="entry name" value="FLAGELLAR BIOSYNTHESIS PROTEIN FLHF"/>
    <property type="match status" value="1"/>
</dbReference>
<keyword evidence="16" id="KW-0969">Cilium</keyword>
<keyword evidence="9" id="KW-0342">GTP-binding</keyword>
<dbReference type="GO" id="GO:0006614">
    <property type="term" value="P:SRP-dependent cotranslational protein targeting to membrane"/>
    <property type="evidence" value="ECO:0007669"/>
    <property type="project" value="UniProtKB-UniRule"/>
</dbReference>
<keyword evidence="10" id="KW-0472">Membrane</keyword>
<dbReference type="InterPro" id="IPR027417">
    <property type="entry name" value="P-loop_NTPase"/>
</dbReference>
<dbReference type="GO" id="GO:0005047">
    <property type="term" value="F:signal recognition particle binding"/>
    <property type="evidence" value="ECO:0007669"/>
    <property type="project" value="TreeGrafter"/>
</dbReference>
<evidence type="ECO:0000259" key="15">
    <source>
        <dbReference type="SMART" id="SM00962"/>
    </source>
</evidence>
<protein>
    <recommendedName>
        <fullName evidence="3 13">Flagellar biosynthesis protein FlhF</fullName>
    </recommendedName>
</protein>
<evidence type="ECO:0000256" key="7">
    <source>
        <dbReference type="ARBA" id="ARBA00022795"/>
    </source>
</evidence>
<evidence type="ECO:0000313" key="17">
    <source>
        <dbReference type="Proteomes" id="UP000542973"/>
    </source>
</evidence>
<dbReference type="CDD" id="cd17873">
    <property type="entry name" value="FlhF"/>
    <property type="match status" value="1"/>
</dbReference>
<dbReference type="PANTHER" id="PTHR43134">
    <property type="entry name" value="SIGNAL RECOGNITION PARTICLE RECEPTOR SUBUNIT ALPHA"/>
    <property type="match status" value="1"/>
</dbReference>
<keyword evidence="11" id="KW-1006">Bacterial flagellum protein export</keyword>
<reference evidence="16 17" key="1">
    <citation type="submission" date="2020-05" db="EMBL/GenBank/DDBJ databases">
        <title>MicrobeNet Type strains.</title>
        <authorList>
            <person name="Nicholson A.C."/>
        </authorList>
    </citation>
    <scope>NUCLEOTIDE SEQUENCE [LARGE SCALE GENOMIC DNA]</scope>
    <source>
        <strain evidence="16 17">ATCC 700815</strain>
    </source>
</reference>
<dbReference type="SMART" id="SM00962">
    <property type="entry name" value="SRP54"/>
    <property type="match status" value="1"/>
</dbReference>
<dbReference type="InterPro" id="IPR020006">
    <property type="entry name" value="FlhF"/>
</dbReference>
<keyword evidence="6" id="KW-0547">Nucleotide-binding</keyword>
<keyword evidence="16" id="KW-0282">Flagellum</keyword>
<dbReference type="NCBIfam" id="NF011312">
    <property type="entry name" value="PRK14723.1"/>
    <property type="match status" value="1"/>
</dbReference>
<dbReference type="InterPro" id="IPR047040">
    <property type="entry name" value="FlhF__GTPase_dom"/>
</dbReference>
<comment type="similarity">
    <text evidence="2">Belongs to the GTP-binding SRP family.</text>
</comment>
<evidence type="ECO:0000313" key="16">
    <source>
        <dbReference type="EMBL" id="NNH11018.1"/>
    </source>
</evidence>
<evidence type="ECO:0000256" key="2">
    <source>
        <dbReference type="ARBA" id="ARBA00008531"/>
    </source>
</evidence>
<keyword evidence="4" id="KW-0813">Transport</keyword>
<evidence type="ECO:0000256" key="11">
    <source>
        <dbReference type="ARBA" id="ARBA00023225"/>
    </source>
</evidence>
<evidence type="ECO:0000256" key="5">
    <source>
        <dbReference type="ARBA" id="ARBA00022475"/>
    </source>
</evidence>
<evidence type="ECO:0000256" key="3">
    <source>
        <dbReference type="ARBA" id="ARBA00014919"/>
    </source>
</evidence>
<evidence type="ECO:0000256" key="4">
    <source>
        <dbReference type="ARBA" id="ARBA00022448"/>
    </source>
</evidence>
<dbReference type="RefSeq" id="WP_082371821.1">
    <property type="nucleotide sequence ID" value="NZ_BAAAEB010000017.1"/>
</dbReference>
<name>A0A849BA28_9BURK</name>